<dbReference type="UniPathway" id="UPA00538">
    <property type="reaction ID" value="UER00593"/>
</dbReference>
<evidence type="ECO:0000256" key="2">
    <source>
        <dbReference type="ARBA" id="ARBA00022679"/>
    </source>
</evidence>
<reference evidence="12" key="1">
    <citation type="submission" date="2016-10" db="EMBL/GenBank/DDBJ databases">
        <authorList>
            <person name="Varghese N."/>
            <person name="Submissions S."/>
        </authorList>
    </citation>
    <scope>NUCLEOTIDE SEQUENCE [LARGE SCALE GENOMIC DNA]</scope>
    <source>
        <strain evidence="12">DSM 24213</strain>
    </source>
</reference>
<protein>
    <recommendedName>
        <fullName evidence="8">Lipoyl synthase</fullName>
        <ecNumber evidence="8">2.8.1.8</ecNumber>
    </recommendedName>
    <alternativeName>
        <fullName evidence="8">Lip-syn</fullName>
        <shortName evidence="8">LS</shortName>
    </alternativeName>
    <alternativeName>
        <fullName evidence="8">Lipoate synthase</fullName>
    </alternativeName>
    <alternativeName>
        <fullName evidence="8">Lipoic acid synthase</fullName>
    </alternativeName>
    <alternativeName>
        <fullName evidence="8">Sulfur insertion protein LipA</fullName>
    </alternativeName>
</protein>
<dbReference type="Proteomes" id="UP000243629">
    <property type="component" value="Unassembled WGS sequence"/>
</dbReference>
<dbReference type="PANTHER" id="PTHR10949:SF0">
    <property type="entry name" value="LIPOYL SYNTHASE, MITOCHONDRIAL"/>
    <property type="match status" value="1"/>
</dbReference>
<evidence type="ECO:0000256" key="1">
    <source>
        <dbReference type="ARBA" id="ARBA00022485"/>
    </source>
</evidence>
<dbReference type="SFLD" id="SFLDF00271">
    <property type="entry name" value="lipoyl_synthase"/>
    <property type="match status" value="1"/>
</dbReference>
<organism evidence="11 12">
    <name type="scientific">Halopseudomonas yangmingensis</name>
    <dbReference type="NCBI Taxonomy" id="1720063"/>
    <lineage>
        <taxon>Bacteria</taxon>
        <taxon>Pseudomonadati</taxon>
        <taxon>Pseudomonadota</taxon>
        <taxon>Gammaproteobacteria</taxon>
        <taxon>Pseudomonadales</taxon>
        <taxon>Pseudomonadaceae</taxon>
        <taxon>Halopseudomonas</taxon>
    </lineage>
</organism>
<dbReference type="NCBIfam" id="NF009544">
    <property type="entry name" value="PRK12928.1"/>
    <property type="match status" value="1"/>
</dbReference>
<comment type="function">
    <text evidence="8">Catalyzes the radical-mediated insertion of two sulfur atoms into the C-6 and C-8 positions of the octanoyl moiety bound to the lipoyl domains of lipoate-dependent enzymes, thereby converting the octanoylated domains into lipoylated derivatives.</text>
</comment>
<dbReference type="RefSeq" id="WP_093473604.1">
    <property type="nucleotide sequence ID" value="NZ_FOUI01000003.1"/>
</dbReference>
<evidence type="ECO:0000256" key="7">
    <source>
        <dbReference type="ARBA" id="ARBA00047326"/>
    </source>
</evidence>
<feature type="binding site" evidence="8">
    <location>
        <position position="98"/>
    </location>
    <ligand>
        <name>[4Fe-4S] cluster</name>
        <dbReference type="ChEBI" id="CHEBI:49883"/>
        <label>2</label>
        <note>4Fe-4S-S-AdoMet</note>
    </ligand>
</feature>
<dbReference type="SFLD" id="SFLDG01058">
    <property type="entry name" value="lipoyl_synthase_like"/>
    <property type="match status" value="1"/>
</dbReference>
<dbReference type="GO" id="GO:0009249">
    <property type="term" value="P:protein lipoylation"/>
    <property type="evidence" value="ECO:0007669"/>
    <property type="project" value="UniProtKB-UniRule"/>
</dbReference>
<comment type="cofactor">
    <cofactor evidence="8">
        <name>[4Fe-4S] cluster</name>
        <dbReference type="ChEBI" id="CHEBI:49883"/>
    </cofactor>
    <text evidence="8">Binds 2 [4Fe-4S] clusters per subunit. One cluster is coordinated with 3 cysteines and an exchangeable S-adenosyl-L-methionine.</text>
</comment>
<dbReference type="NCBIfam" id="TIGR00510">
    <property type="entry name" value="lipA"/>
    <property type="match status" value="1"/>
</dbReference>
<keyword evidence="3 8" id="KW-0949">S-adenosyl-L-methionine</keyword>
<dbReference type="Pfam" id="PF04055">
    <property type="entry name" value="Radical_SAM"/>
    <property type="match status" value="1"/>
</dbReference>
<dbReference type="CDD" id="cd01335">
    <property type="entry name" value="Radical_SAM"/>
    <property type="match status" value="1"/>
</dbReference>
<evidence type="ECO:0000313" key="12">
    <source>
        <dbReference type="Proteomes" id="UP000243629"/>
    </source>
</evidence>
<dbReference type="InterPro" id="IPR058240">
    <property type="entry name" value="rSAM_sf"/>
</dbReference>
<dbReference type="InterPro" id="IPR003698">
    <property type="entry name" value="Lipoyl_synth"/>
</dbReference>
<keyword evidence="5 8" id="KW-0408">Iron</keyword>
<evidence type="ECO:0000256" key="3">
    <source>
        <dbReference type="ARBA" id="ARBA00022691"/>
    </source>
</evidence>
<dbReference type="Gene3D" id="3.20.20.70">
    <property type="entry name" value="Aldolase class I"/>
    <property type="match status" value="1"/>
</dbReference>
<keyword evidence="12" id="KW-1185">Reference proteome</keyword>
<name>A0A1I4Q000_9GAMM</name>
<dbReference type="PIRSF" id="PIRSF005963">
    <property type="entry name" value="Lipoyl_synth"/>
    <property type="match status" value="1"/>
</dbReference>
<evidence type="ECO:0000256" key="5">
    <source>
        <dbReference type="ARBA" id="ARBA00023004"/>
    </source>
</evidence>
<dbReference type="GO" id="GO:0046872">
    <property type="term" value="F:metal ion binding"/>
    <property type="evidence" value="ECO:0007669"/>
    <property type="project" value="UniProtKB-KW"/>
</dbReference>
<evidence type="ECO:0000256" key="4">
    <source>
        <dbReference type="ARBA" id="ARBA00022723"/>
    </source>
</evidence>
<keyword evidence="8" id="KW-0963">Cytoplasm</keyword>
<feature type="binding site" evidence="8">
    <location>
        <position position="83"/>
    </location>
    <ligand>
        <name>[4Fe-4S] cluster</name>
        <dbReference type="ChEBI" id="CHEBI:49883"/>
        <label>1</label>
    </ligand>
</feature>
<evidence type="ECO:0000256" key="9">
    <source>
        <dbReference type="SAM" id="MobiDB-lite"/>
    </source>
</evidence>
<feature type="binding site" evidence="8">
    <location>
        <position position="72"/>
    </location>
    <ligand>
        <name>[4Fe-4S] cluster</name>
        <dbReference type="ChEBI" id="CHEBI:49883"/>
        <label>1</label>
    </ligand>
</feature>
<proteinExistence type="inferred from homology"/>
<dbReference type="AlphaFoldDB" id="A0A1I4Q000"/>
<evidence type="ECO:0000313" key="11">
    <source>
        <dbReference type="EMBL" id="SFM33387.1"/>
    </source>
</evidence>
<sequence length="355" mass="39017">MSDTPRKPASGEKFRTAEGITAIKDGQKRRAGSEAPKTFEPKPRWLRVKAAGGERFEAVKRNVAEHRLSTVCAESHCPNMGECWSSGTATIMLMGSVCTRACRFCAVDTGNPNGWLDLEEPQNTARSVELMGLRYVVLTSVDRDDLDDGGAAHYAACIRAIKQNTPQVVVEALTPDFDADPAAVEQVVDSGLEVFAQNVETVERLTHEVRDPRAGYGKTLQVLAHAKRHRPEVLTKTSLMLGLGETDDEVLQTFRDLRAIGVDIVTLGQYLQPTRNHLPVQRWVSPEEFNRLRDIGLQMGFMEVAAGPLVRSSYRADRVFEKNNLGLAAPAVVPGQVVEVQPKLIPLHALDQDNG</sequence>
<dbReference type="EMBL" id="FOUI01000003">
    <property type="protein sequence ID" value="SFM33387.1"/>
    <property type="molecule type" value="Genomic_DNA"/>
</dbReference>
<dbReference type="PROSITE" id="PS51918">
    <property type="entry name" value="RADICAL_SAM"/>
    <property type="match status" value="1"/>
</dbReference>
<feature type="region of interest" description="Disordered" evidence="9">
    <location>
        <begin position="1"/>
        <end position="38"/>
    </location>
</feature>
<keyword evidence="6 8" id="KW-0411">Iron-sulfur</keyword>
<dbReference type="HAMAP" id="MF_00206">
    <property type="entry name" value="Lipoyl_synth"/>
    <property type="match status" value="1"/>
</dbReference>
<feature type="compositionally biased region" description="Basic and acidic residues" evidence="9">
    <location>
        <begin position="1"/>
        <end position="16"/>
    </location>
</feature>
<gene>
    <name evidence="8" type="primary">lipA</name>
    <name evidence="11" type="ORF">SAMN05216217_103211</name>
</gene>
<dbReference type="SFLD" id="SFLDS00029">
    <property type="entry name" value="Radical_SAM"/>
    <property type="match status" value="1"/>
</dbReference>
<keyword evidence="4 8" id="KW-0479">Metal-binding</keyword>
<dbReference type="GO" id="GO:0016992">
    <property type="term" value="F:lipoate synthase activity"/>
    <property type="evidence" value="ECO:0007669"/>
    <property type="project" value="UniProtKB-UniRule"/>
</dbReference>
<feature type="binding site" evidence="8">
    <location>
        <position position="102"/>
    </location>
    <ligand>
        <name>[4Fe-4S] cluster</name>
        <dbReference type="ChEBI" id="CHEBI:49883"/>
        <label>2</label>
        <note>4Fe-4S-S-AdoMet</note>
    </ligand>
</feature>
<dbReference type="SUPFAM" id="SSF102114">
    <property type="entry name" value="Radical SAM enzymes"/>
    <property type="match status" value="1"/>
</dbReference>
<keyword evidence="1 8" id="KW-0004">4Fe-4S</keyword>
<evidence type="ECO:0000256" key="8">
    <source>
        <dbReference type="HAMAP-Rule" id="MF_00206"/>
    </source>
</evidence>
<comment type="catalytic activity">
    <reaction evidence="7 8">
        <text>[[Fe-S] cluster scaffold protein carrying a second [4Fe-4S](2+) cluster] + N(6)-octanoyl-L-lysyl-[protein] + 2 oxidized [2Fe-2S]-[ferredoxin] + 2 S-adenosyl-L-methionine + 4 H(+) = [[Fe-S] cluster scaffold protein] + N(6)-[(R)-dihydrolipoyl]-L-lysyl-[protein] + 4 Fe(3+) + 2 hydrogen sulfide + 2 5'-deoxyadenosine + 2 L-methionine + 2 reduced [2Fe-2S]-[ferredoxin]</text>
        <dbReference type="Rhea" id="RHEA:16585"/>
        <dbReference type="Rhea" id="RHEA-COMP:9928"/>
        <dbReference type="Rhea" id="RHEA-COMP:10000"/>
        <dbReference type="Rhea" id="RHEA-COMP:10001"/>
        <dbReference type="Rhea" id="RHEA-COMP:10475"/>
        <dbReference type="Rhea" id="RHEA-COMP:14568"/>
        <dbReference type="Rhea" id="RHEA-COMP:14569"/>
        <dbReference type="ChEBI" id="CHEBI:15378"/>
        <dbReference type="ChEBI" id="CHEBI:17319"/>
        <dbReference type="ChEBI" id="CHEBI:29034"/>
        <dbReference type="ChEBI" id="CHEBI:29919"/>
        <dbReference type="ChEBI" id="CHEBI:33722"/>
        <dbReference type="ChEBI" id="CHEBI:33737"/>
        <dbReference type="ChEBI" id="CHEBI:33738"/>
        <dbReference type="ChEBI" id="CHEBI:57844"/>
        <dbReference type="ChEBI" id="CHEBI:59789"/>
        <dbReference type="ChEBI" id="CHEBI:78809"/>
        <dbReference type="ChEBI" id="CHEBI:83100"/>
        <dbReference type="EC" id="2.8.1.8"/>
    </reaction>
</comment>
<keyword evidence="2 8" id="KW-0808">Transferase</keyword>
<dbReference type="EC" id="2.8.1.8" evidence="8"/>
<dbReference type="InterPro" id="IPR013785">
    <property type="entry name" value="Aldolase_TIM"/>
</dbReference>
<feature type="binding site" evidence="8">
    <location>
        <position position="313"/>
    </location>
    <ligand>
        <name>[4Fe-4S] cluster</name>
        <dbReference type="ChEBI" id="CHEBI:49883"/>
        <label>1</label>
    </ligand>
</feature>
<dbReference type="SMART" id="SM00729">
    <property type="entry name" value="Elp3"/>
    <property type="match status" value="1"/>
</dbReference>
<feature type="domain" description="Radical SAM core" evidence="10">
    <location>
        <begin position="84"/>
        <end position="302"/>
    </location>
</feature>
<accession>A0A1I4Q000</accession>
<comment type="similarity">
    <text evidence="8">Belongs to the radical SAM superfamily. Lipoyl synthase family.</text>
</comment>
<feature type="compositionally biased region" description="Basic and acidic residues" evidence="9">
    <location>
        <begin position="25"/>
        <end position="38"/>
    </location>
</feature>
<dbReference type="GO" id="GO:0005737">
    <property type="term" value="C:cytoplasm"/>
    <property type="evidence" value="ECO:0007669"/>
    <property type="project" value="UniProtKB-SubCell"/>
</dbReference>
<dbReference type="STRING" id="1720063.SAMN05216217_103211"/>
<evidence type="ECO:0000256" key="6">
    <source>
        <dbReference type="ARBA" id="ARBA00023014"/>
    </source>
</evidence>
<dbReference type="NCBIfam" id="NF004019">
    <property type="entry name" value="PRK05481.1"/>
    <property type="match status" value="1"/>
</dbReference>
<comment type="subcellular location">
    <subcellularLocation>
        <location evidence="8">Cytoplasm</location>
    </subcellularLocation>
</comment>
<dbReference type="GO" id="GO:0051539">
    <property type="term" value="F:4 iron, 4 sulfur cluster binding"/>
    <property type="evidence" value="ECO:0007669"/>
    <property type="project" value="UniProtKB-UniRule"/>
</dbReference>
<dbReference type="InterPro" id="IPR007197">
    <property type="entry name" value="rSAM"/>
</dbReference>
<dbReference type="InterPro" id="IPR006638">
    <property type="entry name" value="Elp3/MiaA/NifB-like_rSAM"/>
</dbReference>
<dbReference type="PANTHER" id="PTHR10949">
    <property type="entry name" value="LIPOYL SYNTHASE"/>
    <property type="match status" value="1"/>
</dbReference>
<comment type="pathway">
    <text evidence="8">Protein modification; protein lipoylation via endogenous pathway; protein N(6)-(lipoyl)lysine from octanoyl-[acyl-carrier-protein]: step 2/2.</text>
</comment>
<dbReference type="OrthoDB" id="9787898at2"/>
<feature type="binding site" evidence="8">
    <location>
        <position position="77"/>
    </location>
    <ligand>
        <name>[4Fe-4S] cluster</name>
        <dbReference type="ChEBI" id="CHEBI:49883"/>
        <label>1</label>
    </ligand>
</feature>
<feature type="binding site" evidence="8">
    <location>
        <position position="105"/>
    </location>
    <ligand>
        <name>[4Fe-4S] cluster</name>
        <dbReference type="ChEBI" id="CHEBI:49883"/>
        <label>2</label>
        <note>4Fe-4S-S-AdoMet</note>
    </ligand>
</feature>
<evidence type="ECO:0000259" key="10">
    <source>
        <dbReference type="PROSITE" id="PS51918"/>
    </source>
</evidence>